<dbReference type="InterPro" id="IPR005495">
    <property type="entry name" value="LptG/LptF_permease"/>
</dbReference>
<dbReference type="AlphaFoldDB" id="A0A7J0BK07"/>
<proteinExistence type="predicted"/>
<keyword evidence="2" id="KW-1003">Cell membrane</keyword>
<feature type="transmembrane region" description="Helical" evidence="6">
    <location>
        <begin position="97"/>
        <end position="120"/>
    </location>
</feature>
<dbReference type="InterPro" id="IPR030922">
    <property type="entry name" value="LptF"/>
</dbReference>
<evidence type="ECO:0000313" key="7">
    <source>
        <dbReference type="EMBL" id="GFM34010.1"/>
    </source>
</evidence>
<dbReference type="RefSeq" id="WP_308481209.1">
    <property type="nucleotide sequence ID" value="NZ_BLVO01000013.1"/>
</dbReference>
<evidence type="ECO:0000256" key="6">
    <source>
        <dbReference type="SAM" id="Phobius"/>
    </source>
</evidence>
<gene>
    <name evidence="7" type="ORF">DSM101010T_23750</name>
</gene>
<dbReference type="Proteomes" id="UP000503840">
    <property type="component" value="Unassembled WGS sequence"/>
</dbReference>
<dbReference type="GO" id="GO:0043190">
    <property type="term" value="C:ATP-binding cassette (ABC) transporter complex"/>
    <property type="evidence" value="ECO:0007669"/>
    <property type="project" value="InterPro"/>
</dbReference>
<comment type="subcellular location">
    <subcellularLocation>
        <location evidence="1">Cell membrane</location>
        <topology evidence="1">Multi-pass membrane protein</topology>
    </subcellularLocation>
</comment>
<sequence length="390" mass="43228">MLHRQIFKELSSLFSLCLGSLLSLILIGRVLQLRELFLGLEVGPADMAMLFVYLGPFFLLLIVPIACMLSVFLTFLRMSTDRELVALKAGGLSLYQLLPAPIIFCLLCTLFNMGISMYGLSWGMGNFRSTIVDIVQTRARIVIQPGVFNQSIPGIMVYARKVDNASGKMEEVMVEDSTREGATIAITAPRGIIETDKIRGDILVRLADGKVYRQQKGSVSVLSFREYTVRLDLNKLVTGFDLGEVKPKEMSWTGLKKLYAAPGEFADNLNYMRKVEVEMQKRLALPIACFILGLFAMPLACAFEGMERQMGVIMALVNFLVYYSLLSVGFSAGESGTVSPVVGVWLPNLMFAILAAVGLQRAARERSLNVVGMLKHAAFLHRRKERAACR</sequence>
<feature type="transmembrane region" description="Helical" evidence="6">
    <location>
        <begin position="283"/>
        <end position="303"/>
    </location>
</feature>
<reference evidence="7 8" key="1">
    <citation type="submission" date="2020-05" db="EMBL/GenBank/DDBJ databases">
        <title>Draft genome sequence of Desulfovibrio sp. strain HN2T.</title>
        <authorList>
            <person name="Ueno A."/>
            <person name="Tamazawa S."/>
            <person name="Tamamura S."/>
            <person name="Murakami T."/>
            <person name="Kiyama T."/>
            <person name="Inomata H."/>
            <person name="Amano Y."/>
            <person name="Miyakawa K."/>
            <person name="Tamaki H."/>
            <person name="Naganuma T."/>
            <person name="Kaneko K."/>
        </authorList>
    </citation>
    <scope>NUCLEOTIDE SEQUENCE [LARGE SCALE GENOMIC DNA]</scope>
    <source>
        <strain evidence="7 8">HN2</strain>
    </source>
</reference>
<accession>A0A7J0BK07</accession>
<keyword evidence="4 6" id="KW-1133">Transmembrane helix</keyword>
<dbReference type="GO" id="GO:0015920">
    <property type="term" value="P:lipopolysaccharide transport"/>
    <property type="evidence" value="ECO:0007669"/>
    <property type="project" value="TreeGrafter"/>
</dbReference>
<name>A0A7J0BK07_9BACT</name>
<keyword evidence="3 6" id="KW-0812">Transmembrane</keyword>
<organism evidence="7 8">
    <name type="scientific">Desulfovibrio subterraneus</name>
    <dbReference type="NCBI Taxonomy" id="2718620"/>
    <lineage>
        <taxon>Bacteria</taxon>
        <taxon>Pseudomonadati</taxon>
        <taxon>Thermodesulfobacteriota</taxon>
        <taxon>Desulfovibrionia</taxon>
        <taxon>Desulfovibrionales</taxon>
        <taxon>Desulfovibrionaceae</taxon>
        <taxon>Desulfovibrio</taxon>
    </lineage>
</organism>
<dbReference type="PANTHER" id="PTHR33529:SF6">
    <property type="entry name" value="YJGP_YJGQ FAMILY PERMEASE"/>
    <property type="match status" value="1"/>
</dbReference>
<feature type="transmembrane region" description="Helical" evidence="6">
    <location>
        <begin position="12"/>
        <end position="31"/>
    </location>
</feature>
<dbReference type="Pfam" id="PF03739">
    <property type="entry name" value="LptF_LptG"/>
    <property type="match status" value="1"/>
</dbReference>
<comment type="caution">
    <text evidence="7">The sequence shown here is derived from an EMBL/GenBank/DDBJ whole genome shotgun (WGS) entry which is preliminary data.</text>
</comment>
<feature type="transmembrane region" description="Helical" evidence="6">
    <location>
        <begin position="310"/>
        <end position="332"/>
    </location>
</feature>
<feature type="transmembrane region" description="Helical" evidence="6">
    <location>
        <begin position="338"/>
        <end position="359"/>
    </location>
</feature>
<evidence type="ECO:0000256" key="3">
    <source>
        <dbReference type="ARBA" id="ARBA00022692"/>
    </source>
</evidence>
<evidence type="ECO:0000313" key="8">
    <source>
        <dbReference type="Proteomes" id="UP000503840"/>
    </source>
</evidence>
<keyword evidence="8" id="KW-1185">Reference proteome</keyword>
<evidence type="ECO:0000256" key="2">
    <source>
        <dbReference type="ARBA" id="ARBA00022475"/>
    </source>
</evidence>
<dbReference type="NCBIfam" id="TIGR04407">
    <property type="entry name" value="LptF_YjgP"/>
    <property type="match status" value="1"/>
</dbReference>
<evidence type="ECO:0000256" key="5">
    <source>
        <dbReference type="ARBA" id="ARBA00023136"/>
    </source>
</evidence>
<dbReference type="PANTHER" id="PTHR33529">
    <property type="entry name" value="SLR0882 PROTEIN-RELATED"/>
    <property type="match status" value="1"/>
</dbReference>
<protein>
    <submittedName>
        <fullName evidence="7">LPS export ABC transporter permease LptF</fullName>
    </submittedName>
</protein>
<evidence type="ECO:0000256" key="4">
    <source>
        <dbReference type="ARBA" id="ARBA00022989"/>
    </source>
</evidence>
<dbReference type="GO" id="GO:0055085">
    <property type="term" value="P:transmembrane transport"/>
    <property type="evidence" value="ECO:0007669"/>
    <property type="project" value="InterPro"/>
</dbReference>
<keyword evidence="5 6" id="KW-0472">Membrane</keyword>
<evidence type="ECO:0000256" key="1">
    <source>
        <dbReference type="ARBA" id="ARBA00004651"/>
    </source>
</evidence>
<feature type="transmembrane region" description="Helical" evidence="6">
    <location>
        <begin position="51"/>
        <end position="76"/>
    </location>
</feature>
<dbReference type="EMBL" id="BLVO01000013">
    <property type="protein sequence ID" value="GFM34010.1"/>
    <property type="molecule type" value="Genomic_DNA"/>
</dbReference>